<protein>
    <submittedName>
        <fullName evidence="1">Uncharacterized protein</fullName>
    </submittedName>
</protein>
<organism evidence="1 2">
    <name type="scientific">Urochloa decumbens</name>
    <dbReference type="NCBI Taxonomy" id="240449"/>
    <lineage>
        <taxon>Eukaryota</taxon>
        <taxon>Viridiplantae</taxon>
        <taxon>Streptophyta</taxon>
        <taxon>Embryophyta</taxon>
        <taxon>Tracheophyta</taxon>
        <taxon>Spermatophyta</taxon>
        <taxon>Magnoliopsida</taxon>
        <taxon>Liliopsida</taxon>
        <taxon>Poales</taxon>
        <taxon>Poaceae</taxon>
        <taxon>PACMAD clade</taxon>
        <taxon>Panicoideae</taxon>
        <taxon>Panicodae</taxon>
        <taxon>Paniceae</taxon>
        <taxon>Melinidinae</taxon>
        <taxon>Urochloa</taxon>
    </lineage>
</organism>
<name>A0ABC9FLN9_9POAL</name>
<gene>
    <name evidence="1" type="ORF">URODEC1_LOCUS106943</name>
</gene>
<dbReference type="Proteomes" id="UP001497457">
    <property type="component" value="Chromosome 7b"/>
</dbReference>
<dbReference type="PANTHER" id="PTHR33377">
    <property type="entry name" value="OS10G0134700 PROTEIN-RELATED"/>
    <property type="match status" value="1"/>
</dbReference>
<accession>A0ABC9FLN9</accession>
<sequence length="413" mass="46963">MAEMVGSAVIQEVVSGVSSFVLGKRKDKESKGHMIERLEMALAELEFALERSMKLPITDASLLHRRNMIKQGCMEAAILLDKHKRQSQQEDQRIGWISHGRSLYLSLMGLNKDDSVCLRSSDVQRFEWFADCASKFVRDVESGCSLRHYTFCNPLVRQLLEGKILGYEGMEGTEVRRCYVWPKCFEGRGVEAELQYRYEDRKMPEKGFRLTLMLRLSESTDIVGIAIKCLLSLQSQFKLVTESAMGELSLLPNLHDISNSYDPSLVGIQPQYIRYSDIFRPDPICCEAKGEGFCPSSSISSELSHILPEPIMCADFRCNISARECILIRSTDDVDRPPLELAAAVVPHLVQEGLQKSFAYEVIGFKEQRRDGSIQEMSEMVRSQAINRFADELWNALDLCTWLCILWCAEDKL</sequence>
<reference evidence="2" key="1">
    <citation type="submission" date="2024-06" db="EMBL/GenBank/DDBJ databases">
        <authorList>
            <person name="Ryan C."/>
        </authorList>
    </citation>
    <scope>NUCLEOTIDE SEQUENCE [LARGE SCALE GENOMIC DNA]</scope>
</reference>
<evidence type="ECO:0000313" key="2">
    <source>
        <dbReference type="Proteomes" id="UP001497457"/>
    </source>
</evidence>
<evidence type="ECO:0000313" key="1">
    <source>
        <dbReference type="EMBL" id="CAL5078067.1"/>
    </source>
</evidence>
<dbReference type="Pfam" id="PF08224">
    <property type="entry name" value="DUF1719"/>
    <property type="match status" value="1"/>
</dbReference>
<keyword evidence="2" id="KW-1185">Reference proteome</keyword>
<dbReference type="InterPro" id="IPR013181">
    <property type="entry name" value="DUF1719"/>
</dbReference>
<dbReference type="AlphaFoldDB" id="A0ABC9FLN9"/>
<dbReference type="PANTHER" id="PTHR33377:SF4">
    <property type="entry name" value="OS07G0285800 PROTEIN"/>
    <property type="match status" value="1"/>
</dbReference>
<proteinExistence type="predicted"/>
<reference evidence="1 2" key="2">
    <citation type="submission" date="2024-10" db="EMBL/GenBank/DDBJ databases">
        <authorList>
            <person name="Ryan C."/>
        </authorList>
    </citation>
    <scope>NUCLEOTIDE SEQUENCE [LARGE SCALE GENOMIC DNA]</scope>
</reference>
<dbReference type="SMART" id="SM01157">
    <property type="entry name" value="DUF1719"/>
    <property type="match status" value="1"/>
</dbReference>
<dbReference type="EMBL" id="OZ075117">
    <property type="protein sequence ID" value="CAL5078067.1"/>
    <property type="molecule type" value="Genomic_DNA"/>
</dbReference>